<protein>
    <submittedName>
        <fullName evidence="2">GNAT family N-acetyltransferase</fullName>
    </submittedName>
</protein>
<dbReference type="RefSeq" id="WP_131335991.1">
    <property type="nucleotide sequence ID" value="NZ_SJJZ01000001.1"/>
</dbReference>
<reference evidence="2 3" key="1">
    <citation type="submission" date="2019-02" db="EMBL/GenBank/DDBJ databases">
        <title>Kribbella capetownensis sp. nov. and Kribbella speibonae sp. nov., isolated from soil.</title>
        <authorList>
            <person name="Curtis S.M."/>
            <person name="Norton I."/>
            <person name="Everest G.J."/>
            <person name="Meyers P.R."/>
        </authorList>
    </citation>
    <scope>NUCLEOTIDE SEQUENCE [LARGE SCALE GENOMIC DNA]</scope>
    <source>
        <strain evidence="2 3">KCTC 29219</strain>
    </source>
</reference>
<dbReference type="PROSITE" id="PS51186">
    <property type="entry name" value="GNAT"/>
    <property type="match status" value="1"/>
</dbReference>
<evidence type="ECO:0000313" key="2">
    <source>
        <dbReference type="EMBL" id="TCC11390.1"/>
    </source>
</evidence>
<keyword evidence="2" id="KW-0808">Transferase</keyword>
<accession>A0A4R0HN58</accession>
<gene>
    <name evidence="2" type="ORF">E0H45_08950</name>
</gene>
<dbReference type="Pfam" id="PF00583">
    <property type="entry name" value="Acetyltransf_1"/>
    <property type="match status" value="1"/>
</dbReference>
<dbReference type="AlphaFoldDB" id="A0A4R0HN58"/>
<proteinExistence type="predicted"/>
<feature type="domain" description="N-acetyltransferase" evidence="1">
    <location>
        <begin position="12"/>
        <end position="219"/>
    </location>
</feature>
<keyword evidence="3" id="KW-1185">Reference proteome</keyword>
<dbReference type="OrthoDB" id="342444at2"/>
<dbReference type="Proteomes" id="UP000292346">
    <property type="component" value="Unassembled WGS sequence"/>
</dbReference>
<name>A0A4R0HN58_9ACTN</name>
<evidence type="ECO:0000313" key="3">
    <source>
        <dbReference type="Proteomes" id="UP000292346"/>
    </source>
</evidence>
<sequence length="254" mass="27232">MPASRHRLPSGRTLEVTTVADRPDLAHADIDVGDWPAFMRHNRVSEAYFAQTVETFAETCLIATSDGKPVGDAHAVQLSGGNFPAGGWEQSVVRAFTDARRGVQPDTACALNISVARDFQGEGVAALLLAALREAAADLGLDALDAPVRPTHKQLEPLVAMDDYASRTRPDGLPFDPWLRTHVRGGGRIVGVAPASWVIAGSLAEWRAWTGLPFGHSGPVEVPGALVPVDCDVVADRAVYVEPNVWVRHEFSTD</sequence>
<dbReference type="EMBL" id="SJJZ01000001">
    <property type="protein sequence ID" value="TCC11390.1"/>
    <property type="molecule type" value="Genomic_DNA"/>
</dbReference>
<dbReference type="GO" id="GO:0016747">
    <property type="term" value="F:acyltransferase activity, transferring groups other than amino-acyl groups"/>
    <property type="evidence" value="ECO:0007669"/>
    <property type="project" value="InterPro"/>
</dbReference>
<dbReference type="Gene3D" id="3.40.630.30">
    <property type="match status" value="1"/>
</dbReference>
<dbReference type="InterPro" id="IPR000182">
    <property type="entry name" value="GNAT_dom"/>
</dbReference>
<dbReference type="SUPFAM" id="SSF55729">
    <property type="entry name" value="Acyl-CoA N-acyltransferases (Nat)"/>
    <property type="match status" value="1"/>
</dbReference>
<organism evidence="2 3">
    <name type="scientific">Kribbella soli</name>
    <dbReference type="NCBI Taxonomy" id="1124743"/>
    <lineage>
        <taxon>Bacteria</taxon>
        <taxon>Bacillati</taxon>
        <taxon>Actinomycetota</taxon>
        <taxon>Actinomycetes</taxon>
        <taxon>Propionibacteriales</taxon>
        <taxon>Kribbellaceae</taxon>
        <taxon>Kribbella</taxon>
    </lineage>
</organism>
<evidence type="ECO:0000259" key="1">
    <source>
        <dbReference type="PROSITE" id="PS51186"/>
    </source>
</evidence>
<comment type="caution">
    <text evidence="2">The sequence shown here is derived from an EMBL/GenBank/DDBJ whole genome shotgun (WGS) entry which is preliminary data.</text>
</comment>
<dbReference type="InterPro" id="IPR016181">
    <property type="entry name" value="Acyl_CoA_acyltransferase"/>
</dbReference>